<dbReference type="EMBL" id="JAMJEV010000006">
    <property type="protein sequence ID" value="MDO0823087.1"/>
    <property type="molecule type" value="Genomic_DNA"/>
</dbReference>
<dbReference type="RefSeq" id="WP_302048598.1">
    <property type="nucleotide sequence ID" value="NZ_JAMJEV010000006.1"/>
</dbReference>
<keyword evidence="2" id="KW-1185">Reference proteome</keyword>
<gene>
    <name evidence="1" type="ORF">M8H41_09490</name>
</gene>
<protein>
    <submittedName>
        <fullName evidence="1">Uncharacterized protein</fullName>
    </submittedName>
</protein>
<dbReference type="Proteomes" id="UP001176021">
    <property type="component" value="Unassembled WGS sequence"/>
</dbReference>
<reference evidence="1" key="1">
    <citation type="submission" date="2022-05" db="EMBL/GenBank/DDBJ databases">
        <title>Expanded diversity of anoxic marine methylotrophy in a Black Sea sulfate reducing microorganism.</title>
        <authorList>
            <person name="Fischer P.Q."/>
            <person name="Stams A.J.M."/>
            <person name="Villanueva L."/>
            <person name="Sousa D.Z."/>
        </authorList>
    </citation>
    <scope>NUCLEOTIDE SEQUENCE</scope>
    <source>
        <strain evidence="1">P130</strain>
    </source>
</reference>
<comment type="caution">
    <text evidence="1">The sequence shown here is derived from an EMBL/GenBank/DDBJ whole genome shotgun (WGS) entry which is preliminary data.</text>
</comment>
<evidence type="ECO:0000313" key="2">
    <source>
        <dbReference type="Proteomes" id="UP001176021"/>
    </source>
</evidence>
<evidence type="ECO:0000313" key="1">
    <source>
        <dbReference type="EMBL" id="MDO0823087.1"/>
    </source>
</evidence>
<accession>A0ABT8QP05</accession>
<sequence length="317" mass="37195">MFELEIIEHEREKILPWIEEFYKAIGNSMFLVNQLNDTSLRQAYILLDNAVEQFLVNFLRYNKVNLKSNNSGFQVIIDGTKEILIDSIDILDRISQYHSTRNILYHKSVFVTISKDRFKEYLDDVIEICDLMKLDNASEIINRNFHDAYQRVFSSHFDERYKALNIIEDTIKNNFGIIPGEYHGDIILSSPCGSSFPALENFEIILLGVLKKENANTKKARVLELIEANEENASHSFFISRNDSFTWFCFIDCFWSKWGEGDRQEIINIRNMIHKFESQIIYKRDHIKKEILLNAFDPIYTGQNPYSKGKGKCLSNW</sequence>
<proteinExistence type="predicted"/>
<name>A0ABT8QP05_9FIRM</name>
<organism evidence="1 2">
    <name type="scientific">Desulfosporosinus nitroreducens</name>
    <dbReference type="NCBI Taxonomy" id="2018668"/>
    <lineage>
        <taxon>Bacteria</taxon>
        <taxon>Bacillati</taxon>
        <taxon>Bacillota</taxon>
        <taxon>Clostridia</taxon>
        <taxon>Eubacteriales</taxon>
        <taxon>Desulfitobacteriaceae</taxon>
        <taxon>Desulfosporosinus</taxon>
    </lineage>
</organism>